<evidence type="ECO:0000313" key="3">
    <source>
        <dbReference type="EMBL" id="KAF5764194.1"/>
    </source>
</evidence>
<accession>A0A9K3E0X9</accession>
<protein>
    <submittedName>
        <fullName evidence="3">Transcription factor interactor and regulator CCHC(Zn) family</fullName>
    </submittedName>
</protein>
<reference evidence="3" key="1">
    <citation type="journal article" date="2017" name="Nature">
        <title>The sunflower genome provides insights into oil metabolism, flowering and Asterid evolution.</title>
        <authorList>
            <person name="Badouin H."/>
            <person name="Gouzy J."/>
            <person name="Grassa C.J."/>
            <person name="Murat F."/>
            <person name="Staton S.E."/>
            <person name="Cottret L."/>
            <person name="Lelandais-Briere C."/>
            <person name="Owens G.L."/>
            <person name="Carrere S."/>
            <person name="Mayjonade B."/>
            <person name="Legrand L."/>
            <person name="Gill N."/>
            <person name="Kane N.C."/>
            <person name="Bowers J.E."/>
            <person name="Hubner S."/>
            <person name="Bellec A."/>
            <person name="Berard A."/>
            <person name="Berges H."/>
            <person name="Blanchet N."/>
            <person name="Boniface M.C."/>
            <person name="Brunel D."/>
            <person name="Catrice O."/>
            <person name="Chaidir N."/>
            <person name="Claudel C."/>
            <person name="Donnadieu C."/>
            <person name="Faraut T."/>
            <person name="Fievet G."/>
            <person name="Helmstetter N."/>
            <person name="King M."/>
            <person name="Knapp S.J."/>
            <person name="Lai Z."/>
            <person name="Le Paslier M.C."/>
            <person name="Lippi Y."/>
            <person name="Lorenzon L."/>
            <person name="Mandel J.R."/>
            <person name="Marage G."/>
            <person name="Marchand G."/>
            <person name="Marquand E."/>
            <person name="Bret-Mestries E."/>
            <person name="Morien E."/>
            <person name="Nambeesan S."/>
            <person name="Nguyen T."/>
            <person name="Pegot-Espagnet P."/>
            <person name="Pouilly N."/>
            <person name="Raftis F."/>
            <person name="Sallet E."/>
            <person name="Schiex T."/>
            <person name="Thomas J."/>
            <person name="Vandecasteele C."/>
            <person name="Vares D."/>
            <person name="Vear F."/>
            <person name="Vautrin S."/>
            <person name="Crespi M."/>
            <person name="Mangin B."/>
            <person name="Burke J.M."/>
            <person name="Salse J."/>
            <person name="Munos S."/>
            <person name="Vincourt P."/>
            <person name="Rieseberg L.H."/>
            <person name="Langlade N.B."/>
        </authorList>
    </citation>
    <scope>NUCLEOTIDE SEQUENCE</scope>
    <source>
        <tissue evidence="3">Leaves</tissue>
    </source>
</reference>
<evidence type="ECO:0000256" key="1">
    <source>
        <dbReference type="SAM" id="MobiDB-lite"/>
    </source>
</evidence>
<dbReference type="InterPro" id="IPR036875">
    <property type="entry name" value="Znf_CCHC_sf"/>
</dbReference>
<reference evidence="3" key="2">
    <citation type="submission" date="2020-06" db="EMBL/GenBank/DDBJ databases">
        <title>Helianthus annuus Genome sequencing and assembly Release 2.</title>
        <authorList>
            <person name="Gouzy J."/>
            <person name="Langlade N."/>
            <person name="Munos S."/>
        </authorList>
    </citation>
    <scope>NUCLEOTIDE SEQUENCE</scope>
    <source>
        <tissue evidence="3">Leaves</tissue>
    </source>
</reference>
<dbReference type="PANTHER" id="PTHR46410:SF26">
    <property type="entry name" value="BULB-TYPE LECTIN DOMAIN-CONTAINING PROTEIN-RELATED"/>
    <property type="match status" value="1"/>
</dbReference>
<sequence length="270" mass="31102">MKPMFNDNSAAKRLDIYQSGIRATSEDDSDLRPTSSSDEERERRWLQRRCNYCNKPGHQISTCKMKEDDEETQLIRLAIDTETQQPQSEDHVHESSQRMEYLVIGTDGGFWSEMWYVSKSLKHHYSGNLDMFKRIKGMSGVETKTGENQFYFIRGIGVAKVTSGSEKMRIQSVFYTPDIDRNVLSLDQLITQGFAVKFIGDKCKLFPAFSVPLINKKSDITGITREEEVGMLEKQSVMNKESEFVKYKTDFLNEYFENLDVSSNVNLIGM</sequence>
<feature type="region of interest" description="Disordered" evidence="1">
    <location>
        <begin position="19"/>
        <end position="42"/>
    </location>
</feature>
<organism evidence="3 4">
    <name type="scientific">Helianthus annuus</name>
    <name type="common">Common sunflower</name>
    <dbReference type="NCBI Taxonomy" id="4232"/>
    <lineage>
        <taxon>Eukaryota</taxon>
        <taxon>Viridiplantae</taxon>
        <taxon>Streptophyta</taxon>
        <taxon>Embryophyta</taxon>
        <taxon>Tracheophyta</taxon>
        <taxon>Spermatophyta</taxon>
        <taxon>Magnoliopsida</taxon>
        <taxon>eudicotyledons</taxon>
        <taxon>Gunneridae</taxon>
        <taxon>Pentapetalae</taxon>
        <taxon>asterids</taxon>
        <taxon>campanulids</taxon>
        <taxon>Asterales</taxon>
        <taxon>Asteraceae</taxon>
        <taxon>Asteroideae</taxon>
        <taxon>Heliantheae alliance</taxon>
        <taxon>Heliantheae</taxon>
        <taxon>Helianthus</taxon>
    </lineage>
</organism>
<dbReference type="InterPro" id="IPR054722">
    <property type="entry name" value="PolX-like_BBD"/>
</dbReference>
<dbReference type="Pfam" id="PF22936">
    <property type="entry name" value="Pol_BBD"/>
    <property type="match status" value="1"/>
</dbReference>
<gene>
    <name evidence="3" type="ORF">HanXRQr2_Chr15g0689171</name>
</gene>
<dbReference type="EMBL" id="MNCJ02000330">
    <property type="protein sequence ID" value="KAF5764194.1"/>
    <property type="molecule type" value="Genomic_DNA"/>
</dbReference>
<evidence type="ECO:0000313" key="4">
    <source>
        <dbReference type="Proteomes" id="UP000215914"/>
    </source>
</evidence>
<dbReference type="GO" id="GO:0003676">
    <property type="term" value="F:nucleic acid binding"/>
    <property type="evidence" value="ECO:0007669"/>
    <property type="project" value="InterPro"/>
</dbReference>
<proteinExistence type="predicted"/>
<dbReference type="SUPFAM" id="SSF57756">
    <property type="entry name" value="Retrovirus zinc finger-like domains"/>
    <property type="match status" value="1"/>
</dbReference>
<name>A0A9K3E0X9_HELAN</name>
<dbReference type="Gramene" id="mRNA:HanXRQr2_Chr15g0689171">
    <property type="protein sequence ID" value="CDS:HanXRQr2_Chr15g0689171.1"/>
    <property type="gene ID" value="HanXRQr2_Chr15g0689171"/>
</dbReference>
<comment type="caution">
    <text evidence="3">The sequence shown here is derived from an EMBL/GenBank/DDBJ whole genome shotgun (WGS) entry which is preliminary data.</text>
</comment>
<keyword evidence="4" id="KW-1185">Reference proteome</keyword>
<dbReference type="GO" id="GO:0008270">
    <property type="term" value="F:zinc ion binding"/>
    <property type="evidence" value="ECO:0007669"/>
    <property type="project" value="InterPro"/>
</dbReference>
<feature type="domain" description="Retrovirus-related Pol polyprotein from transposon TNT 1-94-like beta-barrel" evidence="2">
    <location>
        <begin position="115"/>
        <end position="194"/>
    </location>
</feature>
<evidence type="ECO:0000259" key="2">
    <source>
        <dbReference type="Pfam" id="PF22936"/>
    </source>
</evidence>
<dbReference type="AlphaFoldDB" id="A0A9K3E0X9"/>
<dbReference type="PANTHER" id="PTHR46410">
    <property type="entry name" value="AT-RICH INTERACTIVE DOMAIN-CONTAINING PROTEIN 2"/>
    <property type="match status" value="1"/>
</dbReference>
<dbReference type="Proteomes" id="UP000215914">
    <property type="component" value="Unassembled WGS sequence"/>
</dbReference>